<reference evidence="2" key="1">
    <citation type="submission" date="2020-01" db="EMBL/GenBank/DDBJ databases">
        <authorList>
            <person name="Mishra B."/>
        </authorList>
    </citation>
    <scope>NUCLEOTIDE SEQUENCE [LARGE SCALE GENOMIC DNA]</scope>
</reference>
<dbReference type="Pfam" id="PF08268">
    <property type="entry name" value="FBA_3"/>
    <property type="match status" value="1"/>
</dbReference>
<proteinExistence type="predicted"/>
<keyword evidence="3" id="KW-1185">Reference proteome</keyword>
<dbReference type="PANTHER" id="PTHR31111">
    <property type="entry name" value="BNAA05G37150D PROTEIN-RELATED"/>
    <property type="match status" value="1"/>
</dbReference>
<sequence>MERVICNPVSGKSITITLPEVIARSSGRRGYFGYDPINKQFKVLCHTYGELETNDSQVLTLETGNLIWRRTMECKPHSKGYGEICINGVLYYKAHIDGSSRMIVCFDFSSEKFSFFKIHEDLVRGTLVNYKGKLGVLGKDKYQLMLWVLEEDAGLMLWVLEEDAGNHNWCKRISVELKTCDGIVNNLYVVGMTGAGEIVFSPNSRPNPFYIVYSNIERKAFTRVYIQGFEEFLERRSIFSHIFVDYVENFKLL</sequence>
<dbReference type="OrthoDB" id="687122at2759"/>
<dbReference type="Proteomes" id="UP000467841">
    <property type="component" value="Unassembled WGS sequence"/>
</dbReference>
<comment type="caution">
    <text evidence="2">The sequence shown here is derived from an EMBL/GenBank/DDBJ whole genome shotgun (WGS) entry which is preliminary data.</text>
</comment>
<evidence type="ECO:0000313" key="2">
    <source>
        <dbReference type="EMBL" id="CAA7018460.1"/>
    </source>
</evidence>
<name>A0A6D2HP84_9BRAS</name>
<protein>
    <recommendedName>
        <fullName evidence="1">F-box associated beta-propeller type 3 domain-containing protein</fullName>
    </recommendedName>
</protein>
<dbReference type="InterPro" id="IPR013187">
    <property type="entry name" value="F-box-assoc_dom_typ3"/>
</dbReference>
<dbReference type="AlphaFoldDB" id="A0A6D2HP84"/>
<dbReference type="NCBIfam" id="TIGR01640">
    <property type="entry name" value="F_box_assoc_1"/>
    <property type="match status" value="1"/>
</dbReference>
<gene>
    <name evidence="2" type="ORF">MERR_LOCUS5695</name>
</gene>
<dbReference type="EMBL" id="CACVBM020000388">
    <property type="protein sequence ID" value="CAA7018460.1"/>
    <property type="molecule type" value="Genomic_DNA"/>
</dbReference>
<evidence type="ECO:0000313" key="3">
    <source>
        <dbReference type="Proteomes" id="UP000467841"/>
    </source>
</evidence>
<feature type="domain" description="F-box associated beta-propeller type 3" evidence="1">
    <location>
        <begin position="3"/>
        <end position="247"/>
    </location>
</feature>
<dbReference type="InterPro" id="IPR017451">
    <property type="entry name" value="F-box-assoc_interact_dom"/>
</dbReference>
<organism evidence="2 3">
    <name type="scientific">Microthlaspi erraticum</name>
    <dbReference type="NCBI Taxonomy" id="1685480"/>
    <lineage>
        <taxon>Eukaryota</taxon>
        <taxon>Viridiplantae</taxon>
        <taxon>Streptophyta</taxon>
        <taxon>Embryophyta</taxon>
        <taxon>Tracheophyta</taxon>
        <taxon>Spermatophyta</taxon>
        <taxon>Magnoliopsida</taxon>
        <taxon>eudicotyledons</taxon>
        <taxon>Gunneridae</taxon>
        <taxon>Pentapetalae</taxon>
        <taxon>rosids</taxon>
        <taxon>malvids</taxon>
        <taxon>Brassicales</taxon>
        <taxon>Brassicaceae</taxon>
        <taxon>Coluteocarpeae</taxon>
        <taxon>Microthlaspi</taxon>
    </lineage>
</organism>
<accession>A0A6D2HP84</accession>
<dbReference type="PANTHER" id="PTHR31111:SF65">
    <property type="entry name" value="F-BOX DOMAIN-CONTAINING PROTEIN"/>
    <property type="match status" value="1"/>
</dbReference>
<evidence type="ECO:0000259" key="1">
    <source>
        <dbReference type="Pfam" id="PF08268"/>
    </source>
</evidence>